<dbReference type="AlphaFoldDB" id="A0A8S4N7B2"/>
<evidence type="ECO:0000313" key="2">
    <source>
        <dbReference type="Proteomes" id="UP000749559"/>
    </source>
</evidence>
<proteinExistence type="predicted"/>
<gene>
    <name evidence="1" type="ORF">OFUS_LOCUS3796</name>
</gene>
<accession>A0A8S4N7B2</accession>
<organism evidence="1 2">
    <name type="scientific">Owenia fusiformis</name>
    <name type="common">Polychaete worm</name>
    <dbReference type="NCBI Taxonomy" id="6347"/>
    <lineage>
        <taxon>Eukaryota</taxon>
        <taxon>Metazoa</taxon>
        <taxon>Spiralia</taxon>
        <taxon>Lophotrochozoa</taxon>
        <taxon>Annelida</taxon>
        <taxon>Polychaeta</taxon>
        <taxon>Sedentaria</taxon>
        <taxon>Canalipalpata</taxon>
        <taxon>Sabellida</taxon>
        <taxon>Oweniida</taxon>
        <taxon>Oweniidae</taxon>
        <taxon>Owenia</taxon>
    </lineage>
</organism>
<comment type="caution">
    <text evidence="1">The sequence shown here is derived from an EMBL/GenBank/DDBJ whole genome shotgun (WGS) entry which is preliminary data.</text>
</comment>
<keyword evidence="2" id="KW-1185">Reference proteome</keyword>
<dbReference type="OrthoDB" id="10032694at2759"/>
<protein>
    <recommendedName>
        <fullName evidence="3">ZAD domain-containing protein</fullName>
    </recommendedName>
</protein>
<name>A0A8S4N7B2_OWEFU</name>
<dbReference type="Proteomes" id="UP000749559">
    <property type="component" value="Unassembled WGS sequence"/>
</dbReference>
<reference evidence="1" key="1">
    <citation type="submission" date="2022-03" db="EMBL/GenBank/DDBJ databases">
        <authorList>
            <person name="Martin C."/>
        </authorList>
    </citation>
    <scope>NUCLEOTIDE SEQUENCE</scope>
</reference>
<evidence type="ECO:0008006" key="3">
    <source>
        <dbReference type="Google" id="ProtNLM"/>
    </source>
</evidence>
<dbReference type="EMBL" id="CAIIXF020000002">
    <property type="protein sequence ID" value="CAH1776640.1"/>
    <property type="molecule type" value="Genomic_DNA"/>
</dbReference>
<sequence>MDHLESHKKALNALCRLCASKTTFSKRKVKKRPCILIQLELLKYSEINLDNDNPDLHPSLVCSKCYQFLKDTNKPNRTITESTIKERINVFEKVNKHWTENESEIEACWPCQKHKQNNAFGKCTQSIDMDISIESDFSNCLTSTPVKNRKSFDISTTDADTCMTPNRENNTAFKEILDKPNNAPLNSLEEKLLTKLMRRKIATSDSKQGEVYLKTGGKVNNI</sequence>
<evidence type="ECO:0000313" key="1">
    <source>
        <dbReference type="EMBL" id="CAH1776640.1"/>
    </source>
</evidence>